<organism evidence="3 4">
    <name type="scientific">Maribacter polysiphoniae</name>
    <dbReference type="NCBI Taxonomy" id="429344"/>
    <lineage>
        <taxon>Bacteria</taxon>
        <taxon>Pseudomonadati</taxon>
        <taxon>Bacteroidota</taxon>
        <taxon>Flavobacteriia</taxon>
        <taxon>Flavobacteriales</taxon>
        <taxon>Flavobacteriaceae</taxon>
        <taxon>Maribacter</taxon>
    </lineage>
</organism>
<protein>
    <submittedName>
        <fullName evidence="3">Uncharacterized protein</fullName>
    </submittedName>
</protein>
<keyword evidence="5" id="KW-1185">Reference proteome</keyword>
<dbReference type="AlphaFoldDB" id="A0A316E3E4"/>
<feature type="chain" id="PRO_5016260476" evidence="1">
    <location>
        <begin position="25"/>
        <end position="83"/>
    </location>
</feature>
<evidence type="ECO:0000313" key="2">
    <source>
        <dbReference type="EMBL" id="MBD1259021.1"/>
    </source>
</evidence>
<dbReference type="PROSITE" id="PS51257">
    <property type="entry name" value="PROKAR_LIPOPROTEIN"/>
    <property type="match status" value="1"/>
</dbReference>
<dbReference type="RefSeq" id="WP_109649137.1">
    <property type="nucleotide sequence ID" value="NZ_JACWLN010000001.1"/>
</dbReference>
<dbReference type="Proteomes" id="UP000651837">
    <property type="component" value="Unassembled WGS sequence"/>
</dbReference>
<dbReference type="EMBL" id="JACWLN010000001">
    <property type="protein sequence ID" value="MBD1259021.1"/>
    <property type="molecule type" value="Genomic_DNA"/>
</dbReference>
<dbReference type="EMBL" id="QGGQ01000002">
    <property type="protein sequence ID" value="PWK24575.1"/>
    <property type="molecule type" value="Genomic_DNA"/>
</dbReference>
<dbReference type="Proteomes" id="UP000245667">
    <property type="component" value="Unassembled WGS sequence"/>
</dbReference>
<comment type="caution">
    <text evidence="3">The sequence shown here is derived from an EMBL/GenBank/DDBJ whole genome shotgun (WGS) entry which is preliminary data.</text>
</comment>
<evidence type="ECO:0000313" key="5">
    <source>
        <dbReference type="Proteomes" id="UP000651837"/>
    </source>
</evidence>
<reference evidence="3 4" key="1">
    <citation type="submission" date="2018-05" db="EMBL/GenBank/DDBJ databases">
        <title>Genomic Encyclopedia of Archaeal and Bacterial Type Strains, Phase II (KMG-II): from individual species to whole genera.</title>
        <authorList>
            <person name="Goeker M."/>
        </authorList>
    </citation>
    <scope>NUCLEOTIDE SEQUENCE [LARGE SCALE GENOMIC DNA]</scope>
    <source>
        <strain evidence="3 4">DSM 23514</strain>
    </source>
</reference>
<feature type="signal peptide" evidence="1">
    <location>
        <begin position="1"/>
        <end position="24"/>
    </location>
</feature>
<proteinExistence type="predicted"/>
<keyword evidence="1" id="KW-0732">Signal</keyword>
<sequence>MKSMMKIVWKGAVIVLVITTSACGQEDGPSITSAKQERLKDLPMETALHQEQEGELLGLYATHFVEEGNKSISRKPERRRRNH</sequence>
<name>A0A316E3E4_9FLAO</name>
<gene>
    <name evidence="2" type="ORF">HZY62_00350</name>
    <name evidence="3" type="ORF">LX92_00939</name>
</gene>
<evidence type="ECO:0000313" key="4">
    <source>
        <dbReference type="Proteomes" id="UP000245667"/>
    </source>
</evidence>
<evidence type="ECO:0000256" key="1">
    <source>
        <dbReference type="SAM" id="SignalP"/>
    </source>
</evidence>
<accession>A0A316E3E4</accession>
<evidence type="ECO:0000313" key="3">
    <source>
        <dbReference type="EMBL" id="PWK24575.1"/>
    </source>
</evidence>
<reference evidence="2 5" key="2">
    <citation type="submission" date="2020-07" db="EMBL/GenBank/DDBJ databases">
        <title>The draft genome sequence of Maribacter polysiphoniae KCTC 22021.</title>
        <authorList>
            <person name="Mu L."/>
        </authorList>
    </citation>
    <scope>NUCLEOTIDE SEQUENCE [LARGE SCALE GENOMIC DNA]</scope>
    <source>
        <strain evidence="2 5">KCTC 22021</strain>
    </source>
</reference>